<sequence length="43" mass="5008">MIHNWCRPHYSHKRTPAMVMGLLQRPVKIVEILTVKAFAYIAS</sequence>
<dbReference type="HOGENOM" id="CLU_3228082_0_0_3"/>
<proteinExistence type="predicted"/>
<reference evidence="1 2" key="1">
    <citation type="journal article" date="2008" name="Proc. Natl. Acad. Sci. U.S.A.">
        <title>Niche adaptation and genome expansion in the chlorophyll d-producing cyanobacterium Acaryochloris marina.</title>
        <authorList>
            <person name="Swingley W.D."/>
            <person name="Chen M."/>
            <person name="Cheung P.C."/>
            <person name="Conrad A.L."/>
            <person name="Dejesa L.C."/>
            <person name="Hao J."/>
            <person name="Honchak B.M."/>
            <person name="Karbach L.E."/>
            <person name="Kurdoglu A."/>
            <person name="Lahiri S."/>
            <person name="Mastrian S.D."/>
            <person name="Miyashita H."/>
            <person name="Page L."/>
            <person name="Ramakrishna P."/>
            <person name="Satoh S."/>
            <person name="Sattley W.M."/>
            <person name="Shimada Y."/>
            <person name="Taylor H.L."/>
            <person name="Tomo T."/>
            <person name="Tsuchiya T."/>
            <person name="Wang Z.T."/>
            <person name="Raymond J."/>
            <person name="Mimuro M."/>
            <person name="Blankenship R.E."/>
            <person name="Touchman J.W."/>
        </authorList>
    </citation>
    <scope>NUCLEOTIDE SEQUENCE [LARGE SCALE GENOMIC DNA]</scope>
    <source>
        <strain evidence="2">MBIC 11017</strain>
    </source>
</reference>
<gene>
    <name evidence="1" type="ordered locus">AM1_5161</name>
</gene>
<organism evidence="1 2">
    <name type="scientific">Acaryochloris marina (strain MBIC 11017)</name>
    <dbReference type="NCBI Taxonomy" id="329726"/>
    <lineage>
        <taxon>Bacteria</taxon>
        <taxon>Bacillati</taxon>
        <taxon>Cyanobacteriota</taxon>
        <taxon>Cyanophyceae</taxon>
        <taxon>Acaryochloridales</taxon>
        <taxon>Acaryochloridaceae</taxon>
        <taxon>Acaryochloris</taxon>
    </lineage>
</organism>
<dbReference type="KEGG" id="amr:AM1_5161"/>
<dbReference type="EMBL" id="CP000828">
    <property type="protein sequence ID" value="ABW30123.1"/>
    <property type="molecule type" value="Genomic_DNA"/>
</dbReference>
<protein>
    <submittedName>
        <fullName evidence="1">Uncharacterized protein</fullName>
    </submittedName>
</protein>
<dbReference type="Proteomes" id="UP000000268">
    <property type="component" value="Chromosome"/>
</dbReference>
<evidence type="ECO:0000313" key="1">
    <source>
        <dbReference type="EMBL" id="ABW30123.1"/>
    </source>
</evidence>
<name>B0C8G8_ACAM1</name>
<dbReference type="AlphaFoldDB" id="B0C8G8"/>
<dbReference type="STRING" id="329726.AM1_5161"/>
<evidence type="ECO:0000313" key="2">
    <source>
        <dbReference type="Proteomes" id="UP000000268"/>
    </source>
</evidence>
<keyword evidence="2" id="KW-1185">Reference proteome</keyword>
<accession>B0C8G8</accession>